<evidence type="ECO:0008006" key="12">
    <source>
        <dbReference type="Google" id="ProtNLM"/>
    </source>
</evidence>
<evidence type="ECO:0000256" key="7">
    <source>
        <dbReference type="ARBA" id="ARBA00023188"/>
    </source>
</evidence>
<dbReference type="PANTHER" id="PTHR13317">
    <property type="entry name" value="TRANSMEMBRANE ANTERIOR POSTERIOR TRANSFORMATION PROTEIN 1 HOMOLOG"/>
    <property type="match status" value="1"/>
</dbReference>
<evidence type="ECO:0000256" key="2">
    <source>
        <dbReference type="ARBA" id="ARBA00008803"/>
    </source>
</evidence>
<keyword evidence="7" id="KW-0891">Chondrogenesis</keyword>
<dbReference type="GO" id="GO:0005789">
    <property type="term" value="C:endoplasmic reticulum membrane"/>
    <property type="evidence" value="ECO:0007669"/>
    <property type="project" value="TreeGrafter"/>
</dbReference>
<dbReference type="Pfam" id="PF05346">
    <property type="entry name" value="DUF747"/>
    <property type="match status" value="1"/>
</dbReference>
<gene>
    <name evidence="10" type="ORF">NDU88_001900</name>
</gene>
<evidence type="ECO:0000313" key="10">
    <source>
        <dbReference type="EMBL" id="KAJ1214277.1"/>
    </source>
</evidence>
<dbReference type="Proteomes" id="UP001066276">
    <property type="component" value="Chromosome 1_1"/>
</dbReference>
<dbReference type="GO" id="GO:0051216">
    <property type="term" value="P:cartilage development"/>
    <property type="evidence" value="ECO:0007669"/>
    <property type="project" value="UniProtKB-KW"/>
</dbReference>
<keyword evidence="11" id="KW-1185">Reference proteome</keyword>
<accession>A0AAV7WNT7</accession>
<keyword evidence="6 9" id="KW-0472">Membrane</keyword>
<evidence type="ECO:0000256" key="6">
    <source>
        <dbReference type="ARBA" id="ARBA00023136"/>
    </source>
</evidence>
<dbReference type="InterPro" id="IPR008010">
    <property type="entry name" value="Tatp1"/>
</dbReference>
<name>A0AAV7WNT7_PLEWA</name>
<sequence>MAAAGGSSAEPNGDSLEEKAEREPRRPHSAPARTETLGFYERGSEGQAPGTSRKRRHSPPDLSLLRFISAELTRGYFLEHNEAKYKERRERVYTCMRIPRELEKLMVFGIFLCLDAFLYVFTLLPLRVLLALIRFITLPCCGLSNRRILQPAQVCDIMKGVILILCYFMMHYVDYSMMYHLIRGQSVIKLYIIYNMLEVADRLFSSFGQDILDALYWTATEPKERKRAHIGVIPHFFMAVLYVFLHAILILVQATTLNVAFNSHNKSLLTIMMSNNFVEIKGSVFKKFEKNNLFQMSNSDIKERFTNYVLLLIVCLRNMEQFSWNPDHLWVLFPDVCMVIASEIAVDIVKHAFITKFNDITADVYSEYRASLAFELVSSRQKNAYTDYSDSVSRRMGFIPLPLAVLLIRVVTSSIKVQGVLAYACVLLFYFGLITLKVLNSIVLLGKSCKYVKEANMEEKLFQPPPACTPLKPLSKPQSKHKSTQGIHSGETLSTSVTTQPMHQTENASSLITANTDQFLTTPDGDDKDLPQDASELKHRSAKKDLLEIDRRKLEQELTLQDDALARLQSRGGDGNTRDAGLLEAHGQVEATWTRLDCYVRKDYRQRLHRGGDRLEHMLAWLLKCERPPPLIVTQETDGEMVVGQTQVNLLLREHLMGVYTSPVSADNSTVDEFLDGLTIPMLTETQAEHTAGGTRGGAVGNARW</sequence>
<evidence type="ECO:0000256" key="8">
    <source>
        <dbReference type="SAM" id="MobiDB-lite"/>
    </source>
</evidence>
<reference evidence="10" key="1">
    <citation type="journal article" date="2022" name="bioRxiv">
        <title>Sequencing and chromosome-scale assembly of the giantPleurodeles waltlgenome.</title>
        <authorList>
            <person name="Brown T."/>
            <person name="Elewa A."/>
            <person name="Iarovenko S."/>
            <person name="Subramanian E."/>
            <person name="Araus A.J."/>
            <person name="Petzold A."/>
            <person name="Susuki M."/>
            <person name="Suzuki K.-i.T."/>
            <person name="Hayashi T."/>
            <person name="Toyoda A."/>
            <person name="Oliveira C."/>
            <person name="Osipova E."/>
            <person name="Leigh N.D."/>
            <person name="Simon A."/>
            <person name="Yun M.H."/>
        </authorList>
    </citation>
    <scope>NUCLEOTIDE SEQUENCE</scope>
    <source>
        <strain evidence="10">20211129_DDA</strain>
        <tissue evidence="10">Liver</tissue>
    </source>
</reference>
<comment type="subcellular location">
    <subcellularLocation>
        <location evidence="1">Membrane</location>
        <topology evidence="1">Multi-pass membrane protein</topology>
    </subcellularLocation>
</comment>
<evidence type="ECO:0000313" key="11">
    <source>
        <dbReference type="Proteomes" id="UP001066276"/>
    </source>
</evidence>
<feature type="region of interest" description="Disordered" evidence="8">
    <location>
        <begin position="1"/>
        <end position="59"/>
    </location>
</feature>
<feature type="transmembrane region" description="Helical" evidence="9">
    <location>
        <begin position="421"/>
        <end position="445"/>
    </location>
</feature>
<protein>
    <recommendedName>
        <fullName evidence="12">Transmembrane anterior posterior transformation protein 1 homolog</fullName>
    </recommendedName>
</protein>
<dbReference type="GO" id="GO:0045724">
    <property type="term" value="P:positive regulation of cilium assembly"/>
    <property type="evidence" value="ECO:0007669"/>
    <property type="project" value="TreeGrafter"/>
</dbReference>
<keyword evidence="3 9" id="KW-0812">Transmembrane</keyword>
<dbReference type="GO" id="GO:0036064">
    <property type="term" value="C:ciliary basal body"/>
    <property type="evidence" value="ECO:0007669"/>
    <property type="project" value="TreeGrafter"/>
</dbReference>
<dbReference type="EMBL" id="JANPWB010000001">
    <property type="protein sequence ID" value="KAJ1214277.1"/>
    <property type="molecule type" value="Genomic_DNA"/>
</dbReference>
<evidence type="ECO:0000256" key="4">
    <source>
        <dbReference type="ARBA" id="ARBA00022855"/>
    </source>
</evidence>
<dbReference type="GO" id="GO:0001503">
    <property type="term" value="P:ossification"/>
    <property type="evidence" value="ECO:0007669"/>
    <property type="project" value="UniProtKB-KW"/>
</dbReference>
<proteinExistence type="inferred from homology"/>
<evidence type="ECO:0000256" key="3">
    <source>
        <dbReference type="ARBA" id="ARBA00022692"/>
    </source>
</evidence>
<comment type="caution">
    <text evidence="10">The sequence shown here is derived from an EMBL/GenBank/DDBJ whole genome shotgun (WGS) entry which is preliminary data.</text>
</comment>
<evidence type="ECO:0000256" key="9">
    <source>
        <dbReference type="SAM" id="Phobius"/>
    </source>
</evidence>
<organism evidence="10 11">
    <name type="scientific">Pleurodeles waltl</name>
    <name type="common">Iberian ribbed newt</name>
    <dbReference type="NCBI Taxonomy" id="8319"/>
    <lineage>
        <taxon>Eukaryota</taxon>
        <taxon>Metazoa</taxon>
        <taxon>Chordata</taxon>
        <taxon>Craniata</taxon>
        <taxon>Vertebrata</taxon>
        <taxon>Euteleostomi</taxon>
        <taxon>Amphibia</taxon>
        <taxon>Batrachia</taxon>
        <taxon>Caudata</taxon>
        <taxon>Salamandroidea</taxon>
        <taxon>Salamandridae</taxon>
        <taxon>Pleurodelinae</taxon>
        <taxon>Pleurodeles</taxon>
    </lineage>
</organism>
<feature type="transmembrane region" description="Helical" evidence="9">
    <location>
        <begin position="236"/>
        <end position="261"/>
    </location>
</feature>
<feature type="region of interest" description="Disordered" evidence="8">
    <location>
        <begin position="462"/>
        <end position="540"/>
    </location>
</feature>
<dbReference type="AlphaFoldDB" id="A0AAV7WNT7"/>
<keyword evidence="4" id="KW-0892">Osteogenesis</keyword>
<feature type="transmembrane region" description="Helical" evidence="9">
    <location>
        <begin position="157"/>
        <end position="173"/>
    </location>
</feature>
<feature type="compositionally biased region" description="Basic and acidic residues" evidence="8">
    <location>
        <begin position="528"/>
        <end position="540"/>
    </location>
</feature>
<evidence type="ECO:0000256" key="1">
    <source>
        <dbReference type="ARBA" id="ARBA00004141"/>
    </source>
</evidence>
<feature type="compositionally biased region" description="Polar residues" evidence="8">
    <location>
        <begin position="484"/>
        <end position="521"/>
    </location>
</feature>
<keyword evidence="5 9" id="KW-1133">Transmembrane helix</keyword>
<feature type="compositionally biased region" description="Basic and acidic residues" evidence="8">
    <location>
        <begin position="16"/>
        <end position="26"/>
    </location>
</feature>
<comment type="similarity">
    <text evidence="2">Belongs to the TAPT1 family.</text>
</comment>
<evidence type="ECO:0000256" key="5">
    <source>
        <dbReference type="ARBA" id="ARBA00022989"/>
    </source>
</evidence>
<dbReference type="PANTHER" id="PTHR13317:SF4">
    <property type="entry name" value="TRANSMEMBRANE ANTERIOR POSTERIOR TRANSFORMATION PROTEIN 1 HOMOLOG"/>
    <property type="match status" value="1"/>
</dbReference>